<evidence type="ECO:0000313" key="1">
    <source>
        <dbReference type="EMBL" id="MFI6496902.1"/>
    </source>
</evidence>
<comment type="caution">
    <text evidence="1">The sequence shown here is derived from an EMBL/GenBank/DDBJ whole genome shotgun (WGS) entry which is preliminary data.</text>
</comment>
<evidence type="ECO:0000313" key="2">
    <source>
        <dbReference type="Proteomes" id="UP001612741"/>
    </source>
</evidence>
<sequence length="580" mass="64992">MGADERAVDLDALEPVRIGPTWERDPGHPSGWLLPELTLGWHVVMWQAENLQHSDGRPWRYTPEQLRFVLWWYAVTPDLRWVYRDGVLQRLKGWGKDPVAATIGATGFVGPARPDRSGRAVRDPWGNEHPAGVPHPEAWVQIAAVSKDQTRNTMTLFPGLFTKAAIERYSIDLGKEIIYAHKGAKRIEAVTSSPRALEGGRPTETIRNETHHWLSNNEGHEMDAVIDRNAVKSADGMSRALSITNAPEPGEDSVAERARDAYELIQAGKSLATGLLYDSLEAPPEAPLSAEAAPKVVALIRGDSAWLDIPRIVQAILDPRNPPSRARRFWYNQLVAAEDAWVAPYEWEACAKPDRLVEDGEEITVFFDGSKSDDATVLVASCVTDGHVFLINHWQRPAGLDSKLPWMVPRHEVDAAVDRMFDQWTVRAFFADPGSGEDESGERFWDGHIDDWAARHGDELTIKATLTAGNHHPVMWDMRSTARQQEFTEATERCYSDITSTRNLTHDGNRVLRQHVVNARRRPNRWGVGIGKEHRESARKIDAAVGAIGARMARRKLLSSPDWKKQTATKQRTGRVYGFA</sequence>
<name>A0ABW7YLX7_9ACTN</name>
<proteinExistence type="predicted"/>
<organism evidence="1 2">
    <name type="scientific">Nonomuraea typhae</name>
    <dbReference type="NCBI Taxonomy" id="2603600"/>
    <lineage>
        <taxon>Bacteria</taxon>
        <taxon>Bacillati</taxon>
        <taxon>Actinomycetota</taxon>
        <taxon>Actinomycetes</taxon>
        <taxon>Streptosporangiales</taxon>
        <taxon>Streptosporangiaceae</taxon>
        <taxon>Nonomuraea</taxon>
    </lineage>
</organism>
<gene>
    <name evidence="1" type="ORF">ACIBG2_05945</name>
</gene>
<dbReference type="Proteomes" id="UP001612741">
    <property type="component" value="Unassembled WGS sequence"/>
</dbReference>
<protein>
    <recommendedName>
        <fullName evidence="3">Terminase</fullName>
    </recommendedName>
</protein>
<dbReference type="RefSeq" id="WP_397079385.1">
    <property type="nucleotide sequence ID" value="NZ_JBITGY010000002.1"/>
</dbReference>
<reference evidence="1 2" key="1">
    <citation type="submission" date="2024-10" db="EMBL/GenBank/DDBJ databases">
        <title>The Natural Products Discovery Center: Release of the First 8490 Sequenced Strains for Exploring Actinobacteria Biosynthetic Diversity.</title>
        <authorList>
            <person name="Kalkreuter E."/>
            <person name="Kautsar S.A."/>
            <person name="Yang D."/>
            <person name="Bader C.D."/>
            <person name="Teijaro C.N."/>
            <person name="Fluegel L."/>
            <person name="Davis C.M."/>
            <person name="Simpson J.R."/>
            <person name="Lauterbach L."/>
            <person name="Steele A.D."/>
            <person name="Gui C."/>
            <person name="Meng S."/>
            <person name="Li G."/>
            <person name="Viehrig K."/>
            <person name="Ye F."/>
            <person name="Su P."/>
            <person name="Kiefer A.F."/>
            <person name="Nichols A."/>
            <person name="Cepeda A.J."/>
            <person name="Yan W."/>
            <person name="Fan B."/>
            <person name="Jiang Y."/>
            <person name="Adhikari A."/>
            <person name="Zheng C.-J."/>
            <person name="Schuster L."/>
            <person name="Cowan T.M."/>
            <person name="Smanski M.J."/>
            <person name="Chevrette M.G."/>
            <person name="De Carvalho L.P.S."/>
            <person name="Shen B."/>
        </authorList>
    </citation>
    <scope>NUCLEOTIDE SEQUENCE [LARGE SCALE GENOMIC DNA]</scope>
    <source>
        <strain evidence="1 2">NPDC050545</strain>
    </source>
</reference>
<keyword evidence="2" id="KW-1185">Reference proteome</keyword>
<accession>A0ABW7YLX7</accession>
<evidence type="ECO:0008006" key="3">
    <source>
        <dbReference type="Google" id="ProtNLM"/>
    </source>
</evidence>
<dbReference type="EMBL" id="JBITGY010000002">
    <property type="protein sequence ID" value="MFI6496902.1"/>
    <property type="molecule type" value="Genomic_DNA"/>
</dbReference>